<evidence type="ECO:0000256" key="5">
    <source>
        <dbReference type="ARBA" id="ARBA00022989"/>
    </source>
</evidence>
<keyword evidence="7" id="KW-0813">Transport</keyword>
<dbReference type="Proteomes" id="UP001227126">
    <property type="component" value="Unassembled WGS sequence"/>
</dbReference>
<comment type="subcellular location">
    <subcellularLocation>
        <location evidence="1">Cell membrane</location>
        <topology evidence="1">Single-pass membrane protein</topology>
    </subcellularLocation>
    <subcellularLocation>
        <location evidence="7">Cell membrane</location>
        <topology evidence="7">Single-pass type II membrane protein</topology>
    </subcellularLocation>
</comment>
<proteinExistence type="inferred from homology"/>
<dbReference type="Pfam" id="PF02472">
    <property type="entry name" value="ExbD"/>
    <property type="match status" value="1"/>
</dbReference>
<name>A0ABT7FHA2_9RHOB</name>
<dbReference type="PANTHER" id="PTHR30558">
    <property type="entry name" value="EXBD MEMBRANE COMPONENT OF PMF-DRIVEN MACROMOLECULE IMPORT SYSTEM"/>
    <property type="match status" value="1"/>
</dbReference>
<feature type="transmembrane region" description="Helical" evidence="8">
    <location>
        <begin position="15"/>
        <end position="32"/>
    </location>
</feature>
<dbReference type="InterPro" id="IPR003400">
    <property type="entry name" value="ExbD"/>
</dbReference>
<reference evidence="9 10" key="1">
    <citation type="submission" date="2023-05" db="EMBL/GenBank/DDBJ databases">
        <title>Sedimentitalea sp. nov. JM2-8.</title>
        <authorList>
            <person name="Huang J."/>
        </authorList>
    </citation>
    <scope>NUCLEOTIDE SEQUENCE [LARGE SCALE GENOMIC DNA]</scope>
    <source>
        <strain evidence="9 10">JM2-8</strain>
    </source>
</reference>
<sequence length="127" mass="13390">MDLEPGTKRPSQESIVPMINVVFLLLIFFLMTSQIAPPAPVEVTAPASVDGGDPDAETRLFVDEGGVLYFRDSRGSAALDLLRAEPPAFGKVLLTADKAVEAAKLAALLRQLAAVGVSDVELAVSLE</sequence>
<keyword evidence="5 8" id="KW-1133">Transmembrane helix</keyword>
<evidence type="ECO:0000256" key="8">
    <source>
        <dbReference type="SAM" id="Phobius"/>
    </source>
</evidence>
<organism evidence="9 10">
    <name type="scientific">Sedimentitalea xiamensis</name>
    <dbReference type="NCBI Taxonomy" id="3050037"/>
    <lineage>
        <taxon>Bacteria</taxon>
        <taxon>Pseudomonadati</taxon>
        <taxon>Pseudomonadota</taxon>
        <taxon>Alphaproteobacteria</taxon>
        <taxon>Rhodobacterales</taxon>
        <taxon>Paracoccaceae</taxon>
        <taxon>Sedimentitalea</taxon>
    </lineage>
</organism>
<gene>
    <name evidence="9" type="ORF">QO034_15270</name>
</gene>
<evidence type="ECO:0000256" key="1">
    <source>
        <dbReference type="ARBA" id="ARBA00004162"/>
    </source>
</evidence>
<comment type="similarity">
    <text evidence="2 7">Belongs to the ExbD/TolR family.</text>
</comment>
<keyword evidence="7" id="KW-0653">Protein transport</keyword>
<protein>
    <submittedName>
        <fullName evidence="9">Biopolymer transporter ExbD</fullName>
    </submittedName>
</protein>
<keyword evidence="4 7" id="KW-0812">Transmembrane</keyword>
<evidence type="ECO:0000256" key="6">
    <source>
        <dbReference type="ARBA" id="ARBA00023136"/>
    </source>
</evidence>
<keyword evidence="6 8" id="KW-0472">Membrane</keyword>
<accession>A0ABT7FHA2</accession>
<evidence type="ECO:0000256" key="2">
    <source>
        <dbReference type="ARBA" id="ARBA00005811"/>
    </source>
</evidence>
<comment type="caution">
    <text evidence="9">The sequence shown here is derived from an EMBL/GenBank/DDBJ whole genome shotgun (WGS) entry which is preliminary data.</text>
</comment>
<evidence type="ECO:0000256" key="4">
    <source>
        <dbReference type="ARBA" id="ARBA00022692"/>
    </source>
</evidence>
<keyword evidence="3" id="KW-1003">Cell membrane</keyword>
<evidence type="ECO:0000256" key="3">
    <source>
        <dbReference type="ARBA" id="ARBA00022475"/>
    </source>
</evidence>
<dbReference type="EMBL" id="JASNJE010000020">
    <property type="protein sequence ID" value="MDK3074458.1"/>
    <property type="molecule type" value="Genomic_DNA"/>
</dbReference>
<evidence type="ECO:0000256" key="7">
    <source>
        <dbReference type="RuleBase" id="RU003879"/>
    </source>
</evidence>
<evidence type="ECO:0000313" key="9">
    <source>
        <dbReference type="EMBL" id="MDK3074458.1"/>
    </source>
</evidence>
<evidence type="ECO:0000313" key="10">
    <source>
        <dbReference type="Proteomes" id="UP001227126"/>
    </source>
</evidence>
<keyword evidence="10" id="KW-1185">Reference proteome</keyword>
<dbReference type="RefSeq" id="WP_284486388.1">
    <property type="nucleotide sequence ID" value="NZ_JASNJE010000020.1"/>
</dbReference>